<name>A0A9N8HT08_9STRA</name>
<feature type="region of interest" description="Disordered" evidence="1">
    <location>
        <begin position="1"/>
        <end position="32"/>
    </location>
</feature>
<evidence type="ECO:0000313" key="3">
    <source>
        <dbReference type="Proteomes" id="UP001153069"/>
    </source>
</evidence>
<sequence>MNTQNGHMQNGHTQNGASLATATSPPAAATDSLVDKGLSPLVAAGRSWVQKELNFYDNGGGSSSSYNPRKAGKENSVKVVHLELAAAEFSRRFSPISLEQDMEEEEDEQQRAPVLLVSTHVKPDWTPPVGFTSKPGFRNVRFLLVPNVDGKTKSLFISCMPGNTHGEADGHVAGMVRDWVHGNQLDLILYQNHSGGRDYQPDISLRPATADPTPPPGAADSDPNHDNKPYRRLVVEVEFCNRNAEKLRTTGCGVFDNPFTSLFLGIKIWKKTQNGFAAVAILWEKDPVTQNIALLNAVDFGTRAADNGVRGRFNAPPAGPILLPGVPPAAWTRASIPNGYTVPVFGLPPLPPAGSPARLTLPRTHLLHRVTYFGAPPQNTYVLGPPLAAPQPVDDLHLDLHFYAYKLDNGSWPLELCIRCIPD</sequence>
<dbReference type="EMBL" id="CAICTM010001514">
    <property type="protein sequence ID" value="CAB9524277.1"/>
    <property type="molecule type" value="Genomic_DNA"/>
</dbReference>
<proteinExistence type="predicted"/>
<feature type="compositionally biased region" description="Polar residues" evidence="1">
    <location>
        <begin position="1"/>
        <end position="16"/>
    </location>
</feature>
<feature type="compositionally biased region" description="Low complexity" evidence="1">
    <location>
        <begin position="17"/>
        <end position="32"/>
    </location>
</feature>
<comment type="caution">
    <text evidence="2">The sequence shown here is derived from an EMBL/GenBank/DDBJ whole genome shotgun (WGS) entry which is preliminary data.</text>
</comment>
<keyword evidence="3" id="KW-1185">Reference proteome</keyword>
<gene>
    <name evidence="2" type="ORF">SEMRO_1516_G279080.1</name>
</gene>
<dbReference type="Proteomes" id="UP001153069">
    <property type="component" value="Unassembled WGS sequence"/>
</dbReference>
<protein>
    <submittedName>
        <fullName evidence="2">Uncharacterized protein</fullName>
    </submittedName>
</protein>
<evidence type="ECO:0000313" key="2">
    <source>
        <dbReference type="EMBL" id="CAB9524277.1"/>
    </source>
</evidence>
<organism evidence="2 3">
    <name type="scientific">Seminavis robusta</name>
    <dbReference type="NCBI Taxonomy" id="568900"/>
    <lineage>
        <taxon>Eukaryota</taxon>
        <taxon>Sar</taxon>
        <taxon>Stramenopiles</taxon>
        <taxon>Ochrophyta</taxon>
        <taxon>Bacillariophyta</taxon>
        <taxon>Bacillariophyceae</taxon>
        <taxon>Bacillariophycidae</taxon>
        <taxon>Naviculales</taxon>
        <taxon>Naviculaceae</taxon>
        <taxon>Seminavis</taxon>
    </lineage>
</organism>
<dbReference type="AlphaFoldDB" id="A0A9N8HT08"/>
<feature type="region of interest" description="Disordered" evidence="1">
    <location>
        <begin position="200"/>
        <end position="227"/>
    </location>
</feature>
<reference evidence="2" key="1">
    <citation type="submission" date="2020-06" db="EMBL/GenBank/DDBJ databases">
        <authorList>
            <consortium name="Plant Systems Biology data submission"/>
        </authorList>
    </citation>
    <scope>NUCLEOTIDE SEQUENCE</scope>
    <source>
        <strain evidence="2">D6</strain>
    </source>
</reference>
<accession>A0A9N8HT08</accession>
<evidence type="ECO:0000256" key="1">
    <source>
        <dbReference type="SAM" id="MobiDB-lite"/>
    </source>
</evidence>